<dbReference type="AlphaFoldDB" id="A0A842HFX7"/>
<comment type="caution">
    <text evidence="1">The sequence shown here is derived from an EMBL/GenBank/DDBJ whole genome shotgun (WGS) entry which is preliminary data.</text>
</comment>
<accession>A0A842HFX7</accession>
<sequence length="152" mass="16639">MSSNTSITAERSKELSRAERVLAAASAPVFESRAVERAKKVLESALKAEKSVLVGRGRNHKVEFHPDFPTQLRAAQLVLAYAHGTPVQRVASQAHIVTDKSEPEASKSPDQLMAAIEGNPALLVRILEDYKARLIQQKAVDVEEIEEADAEQ</sequence>
<organism evidence="1 2">
    <name type="scientific">Ruficoccus amylovorans</name>
    <dbReference type="NCBI Taxonomy" id="1804625"/>
    <lineage>
        <taxon>Bacteria</taxon>
        <taxon>Pseudomonadati</taxon>
        <taxon>Verrucomicrobiota</taxon>
        <taxon>Opitutia</taxon>
        <taxon>Puniceicoccales</taxon>
        <taxon>Cerasicoccaceae</taxon>
        <taxon>Ruficoccus</taxon>
    </lineage>
</organism>
<keyword evidence="2" id="KW-1185">Reference proteome</keyword>
<evidence type="ECO:0000313" key="2">
    <source>
        <dbReference type="Proteomes" id="UP000546464"/>
    </source>
</evidence>
<protein>
    <submittedName>
        <fullName evidence="1">Uncharacterized protein</fullName>
    </submittedName>
</protein>
<dbReference type="RefSeq" id="WP_185675904.1">
    <property type="nucleotide sequence ID" value="NZ_JACHVB010000035.1"/>
</dbReference>
<gene>
    <name evidence="1" type="ORF">H5P28_11785</name>
</gene>
<name>A0A842HFX7_9BACT</name>
<dbReference type="Proteomes" id="UP000546464">
    <property type="component" value="Unassembled WGS sequence"/>
</dbReference>
<reference evidence="1 2" key="1">
    <citation type="submission" date="2020-07" db="EMBL/GenBank/DDBJ databases">
        <authorList>
            <person name="Feng X."/>
        </authorList>
    </citation>
    <scope>NUCLEOTIDE SEQUENCE [LARGE SCALE GENOMIC DNA]</scope>
    <source>
        <strain evidence="1 2">JCM31066</strain>
    </source>
</reference>
<dbReference type="EMBL" id="JACHVB010000035">
    <property type="protein sequence ID" value="MBC2594938.1"/>
    <property type="molecule type" value="Genomic_DNA"/>
</dbReference>
<evidence type="ECO:0000313" key="1">
    <source>
        <dbReference type="EMBL" id="MBC2594938.1"/>
    </source>
</evidence>
<proteinExistence type="predicted"/>